<dbReference type="InterPro" id="IPR006935">
    <property type="entry name" value="Helicase/UvrB_N"/>
</dbReference>
<keyword evidence="3" id="KW-0347">Helicase</keyword>
<dbReference type="AlphaFoldDB" id="A0A5S4EHQ6"/>
<dbReference type="EMBL" id="SWAD01000162">
    <property type="protein sequence ID" value="TMQ74705.1"/>
    <property type="molecule type" value="Genomic_DNA"/>
</dbReference>
<dbReference type="PROSITE" id="PS51192">
    <property type="entry name" value="HELICASE_ATP_BIND_1"/>
    <property type="match status" value="1"/>
</dbReference>
<dbReference type="Pfam" id="PF04851">
    <property type="entry name" value="ResIII"/>
    <property type="match status" value="1"/>
</dbReference>
<dbReference type="GO" id="GO:0005829">
    <property type="term" value="C:cytosol"/>
    <property type="evidence" value="ECO:0007669"/>
    <property type="project" value="TreeGrafter"/>
</dbReference>
<dbReference type="GO" id="GO:0016787">
    <property type="term" value="F:hydrolase activity"/>
    <property type="evidence" value="ECO:0007669"/>
    <property type="project" value="InterPro"/>
</dbReference>
<keyword evidence="3" id="KW-0067">ATP-binding</keyword>
<dbReference type="SMART" id="SM00490">
    <property type="entry name" value="HELICc"/>
    <property type="match status" value="1"/>
</dbReference>
<dbReference type="Proteomes" id="UP000306324">
    <property type="component" value="Unassembled WGS sequence"/>
</dbReference>
<dbReference type="OrthoDB" id="9804086at2"/>
<dbReference type="Pfam" id="PF00271">
    <property type="entry name" value="Helicase_C"/>
    <property type="match status" value="1"/>
</dbReference>
<accession>A0A5S4EHQ6</accession>
<comment type="caution">
    <text evidence="3">The sequence shown here is derived from an EMBL/GenBank/DDBJ whole genome shotgun (WGS) entry which is preliminary data.</text>
</comment>
<dbReference type="PANTHER" id="PTHR47396">
    <property type="entry name" value="TYPE I RESTRICTION ENZYME ECOKI R PROTEIN"/>
    <property type="match status" value="1"/>
</dbReference>
<dbReference type="PROSITE" id="PS51194">
    <property type="entry name" value="HELICASE_CTER"/>
    <property type="match status" value="1"/>
</dbReference>
<evidence type="ECO:0000313" key="3">
    <source>
        <dbReference type="EMBL" id="TMQ74705.1"/>
    </source>
</evidence>
<dbReference type="GO" id="GO:0005524">
    <property type="term" value="F:ATP binding"/>
    <property type="evidence" value="ECO:0007669"/>
    <property type="project" value="InterPro"/>
</dbReference>
<evidence type="ECO:0000259" key="1">
    <source>
        <dbReference type="PROSITE" id="PS51192"/>
    </source>
</evidence>
<organism evidence="3 4">
    <name type="scientific">Candidatus Accumulibacter phosphatis</name>
    <dbReference type="NCBI Taxonomy" id="327160"/>
    <lineage>
        <taxon>Bacteria</taxon>
        <taxon>Pseudomonadati</taxon>
        <taxon>Pseudomonadota</taxon>
        <taxon>Betaproteobacteria</taxon>
        <taxon>Candidatus Accumulibacter</taxon>
    </lineage>
</organism>
<feature type="domain" description="Helicase ATP-binding" evidence="1">
    <location>
        <begin position="18"/>
        <end position="147"/>
    </location>
</feature>
<dbReference type="SMART" id="SM00487">
    <property type="entry name" value="DEXDc"/>
    <property type="match status" value="1"/>
</dbReference>
<dbReference type="SUPFAM" id="SSF52540">
    <property type="entry name" value="P-loop containing nucleoside triphosphate hydrolases"/>
    <property type="match status" value="1"/>
</dbReference>
<keyword evidence="3" id="KW-0378">Hydrolase</keyword>
<evidence type="ECO:0000313" key="4">
    <source>
        <dbReference type="Proteomes" id="UP000306324"/>
    </source>
</evidence>
<dbReference type="InterPro" id="IPR027417">
    <property type="entry name" value="P-loop_NTPase"/>
</dbReference>
<feature type="domain" description="Helicase C-terminal" evidence="2">
    <location>
        <begin position="227"/>
        <end position="366"/>
    </location>
</feature>
<dbReference type="GO" id="GO:0004386">
    <property type="term" value="F:helicase activity"/>
    <property type="evidence" value="ECO:0007669"/>
    <property type="project" value="UniProtKB-KW"/>
</dbReference>
<dbReference type="InterPro" id="IPR001650">
    <property type="entry name" value="Helicase_C-like"/>
</dbReference>
<keyword evidence="3" id="KW-0547">Nucleotide-binding</keyword>
<dbReference type="PANTHER" id="PTHR47396:SF1">
    <property type="entry name" value="ATP-DEPENDENT HELICASE IRC3-RELATED"/>
    <property type="match status" value="1"/>
</dbReference>
<gene>
    <name evidence="3" type="ORF">ACCUM_3563</name>
</gene>
<dbReference type="Gene3D" id="3.40.50.300">
    <property type="entry name" value="P-loop containing nucleotide triphosphate hydrolases"/>
    <property type="match status" value="2"/>
</dbReference>
<name>A0A5S4EHQ6_9PROT</name>
<keyword evidence="4" id="KW-1185">Reference proteome</keyword>
<dbReference type="InterPro" id="IPR050742">
    <property type="entry name" value="Helicase_Restrict-Modif_Enz"/>
</dbReference>
<dbReference type="GO" id="GO:0003677">
    <property type="term" value="F:DNA binding"/>
    <property type="evidence" value="ECO:0007669"/>
    <property type="project" value="InterPro"/>
</dbReference>
<dbReference type="InterPro" id="IPR014001">
    <property type="entry name" value="Helicase_ATP-bd"/>
</dbReference>
<sequence>MSIDLRPYQSDLVDNTRLSLARGNRRVVAYLPTGGGKMRTAAAIICSALAKARKVVFIANRKQLVQQTSTVLYGLGIEHGILQADNTRNLDARVLVASIDTVHLRCLPHDISLIIIDECHAVAGSAKFKQIMFKRSLVPVIGLTATPFAAGMARHYDELDGALFQDLVIGATVAGLIADGYLVDCDIYAPSEPDLKGVRSSKGIDGETDYCPVDLAQAVDKPSLIGDIRDHWFRLVRHKPTVVFATNVPHSKHIVETFQAAGVAAEHIDYRMSDDDRAAILARFASGATTILSNCALLSEGWDCPTAEVMILARPTRSLTRHIQMAGRVLRPAPGKERALLLDHSGSTARLGHPCDDLPLVLDDGRPRESGSKSAERLESLPKKCAKCSFMKPAKVHQCPACGFAPERQNEVQTVPGTLVKQARRKPMTTDVKQHVYSQLLYLQQKHGYRQGWVANQYRSIFDVWPSGLEKVTATPTQEVLNKVRANQIAYARRREKNHGTGH</sequence>
<reference evidence="3 4" key="1">
    <citation type="submission" date="2019-04" db="EMBL/GenBank/DDBJ databases">
        <title>A novel phosphate-accumulating bacterium identified in bioreactor for phosphate removal from wastewater.</title>
        <authorList>
            <person name="Kotlyarov R.Y."/>
            <person name="Beletsky A.V."/>
            <person name="Kallistova A.Y."/>
            <person name="Dorofeev A.G."/>
            <person name="Nikolaev Y.Y."/>
            <person name="Pimenov N.V."/>
            <person name="Ravin N.V."/>
            <person name="Mardanov A.V."/>
        </authorList>
    </citation>
    <scope>NUCLEOTIDE SEQUENCE [LARGE SCALE GENOMIC DNA]</scope>
    <source>
        <strain evidence="3 4">Bin19</strain>
    </source>
</reference>
<protein>
    <submittedName>
        <fullName evidence="3">Putative helicase</fullName>
    </submittedName>
</protein>
<evidence type="ECO:0000259" key="2">
    <source>
        <dbReference type="PROSITE" id="PS51194"/>
    </source>
</evidence>
<proteinExistence type="predicted"/>